<gene>
    <name evidence="1" type="ORF">RRF57_010739</name>
</gene>
<dbReference type="EMBL" id="JAWHQM010000047">
    <property type="protein sequence ID" value="KAK5635027.1"/>
    <property type="molecule type" value="Genomic_DNA"/>
</dbReference>
<dbReference type="Proteomes" id="UP001305414">
    <property type="component" value="Unassembled WGS sequence"/>
</dbReference>
<organism evidence="1 2">
    <name type="scientific">Xylaria bambusicola</name>
    <dbReference type="NCBI Taxonomy" id="326684"/>
    <lineage>
        <taxon>Eukaryota</taxon>
        <taxon>Fungi</taxon>
        <taxon>Dikarya</taxon>
        <taxon>Ascomycota</taxon>
        <taxon>Pezizomycotina</taxon>
        <taxon>Sordariomycetes</taxon>
        <taxon>Xylariomycetidae</taxon>
        <taxon>Xylariales</taxon>
        <taxon>Xylariaceae</taxon>
        <taxon>Xylaria</taxon>
    </lineage>
</organism>
<accession>A0AAN7Z8X3</accession>
<evidence type="ECO:0000313" key="2">
    <source>
        <dbReference type="Proteomes" id="UP001305414"/>
    </source>
</evidence>
<name>A0AAN7Z8X3_9PEZI</name>
<comment type="caution">
    <text evidence="1">The sequence shown here is derived from an EMBL/GenBank/DDBJ whole genome shotgun (WGS) entry which is preliminary data.</text>
</comment>
<keyword evidence="2" id="KW-1185">Reference proteome</keyword>
<proteinExistence type="predicted"/>
<dbReference type="AlphaFoldDB" id="A0AAN7Z8X3"/>
<protein>
    <submittedName>
        <fullName evidence="1">Uncharacterized protein</fullName>
    </submittedName>
</protein>
<reference evidence="1 2" key="1">
    <citation type="submission" date="2023-10" db="EMBL/GenBank/DDBJ databases">
        <title>Draft genome sequence of Xylaria bambusicola isolate GMP-LS, the root and basal stem rot pathogen of sugarcane in Indonesia.</title>
        <authorList>
            <person name="Selvaraj P."/>
            <person name="Muralishankar V."/>
            <person name="Muruganantham S."/>
            <person name="Sp S."/>
            <person name="Haryani S."/>
            <person name="Lau K.J.X."/>
            <person name="Naqvi N.I."/>
        </authorList>
    </citation>
    <scope>NUCLEOTIDE SEQUENCE [LARGE SCALE GENOMIC DNA]</scope>
    <source>
        <strain evidence="1">GMP-LS</strain>
    </source>
</reference>
<evidence type="ECO:0000313" key="1">
    <source>
        <dbReference type="EMBL" id="KAK5635027.1"/>
    </source>
</evidence>
<sequence>MLQVFLLTAIAENLLEAFKKNWGCSVDIRTVPETYVLGRNLETNAIGILKYFLSLFLSFGSE</sequence>